<dbReference type="CDD" id="cd02440">
    <property type="entry name" value="AdoMet_MTases"/>
    <property type="match status" value="1"/>
</dbReference>
<evidence type="ECO:0000313" key="2">
    <source>
        <dbReference type="Proteomes" id="UP000596827"/>
    </source>
</evidence>
<keyword evidence="2" id="KW-1185">Reference proteome</keyword>
<dbReference type="Proteomes" id="UP000596827">
    <property type="component" value="Unassembled WGS sequence"/>
</dbReference>
<name>A0A923S4C4_9BURK</name>
<dbReference type="GO" id="GO:0032259">
    <property type="term" value="P:methylation"/>
    <property type="evidence" value="ECO:0007669"/>
    <property type="project" value="UniProtKB-KW"/>
</dbReference>
<keyword evidence="1" id="KW-0808">Transferase</keyword>
<dbReference type="AlphaFoldDB" id="A0A923S4C4"/>
<gene>
    <name evidence="1" type="ORF">H8R02_23485</name>
</gene>
<dbReference type="GO" id="GO:0003676">
    <property type="term" value="F:nucleic acid binding"/>
    <property type="evidence" value="ECO:0007669"/>
    <property type="project" value="InterPro"/>
</dbReference>
<proteinExistence type="predicted"/>
<dbReference type="GO" id="GO:0008168">
    <property type="term" value="F:methyltransferase activity"/>
    <property type="evidence" value="ECO:0007669"/>
    <property type="project" value="UniProtKB-KW"/>
</dbReference>
<dbReference type="PROSITE" id="PS00092">
    <property type="entry name" value="N6_MTASE"/>
    <property type="match status" value="1"/>
</dbReference>
<dbReference type="RefSeq" id="WP_187083945.1">
    <property type="nucleotide sequence ID" value="NZ_JACORU010000011.1"/>
</dbReference>
<evidence type="ECO:0000313" key="1">
    <source>
        <dbReference type="EMBL" id="MBC5767449.1"/>
    </source>
</evidence>
<dbReference type="PRINTS" id="PR00507">
    <property type="entry name" value="N12N6MTFRASE"/>
</dbReference>
<dbReference type="EMBL" id="JACORU010000011">
    <property type="protein sequence ID" value="MBC5767449.1"/>
    <property type="molecule type" value="Genomic_DNA"/>
</dbReference>
<sequence length="528" mass="57215">MRQHLQLLARSPDISSILALRSLAPCEWGEFESTDREPPVTVRTEGEGVESRRMLVIGESVVVTTRCVGDDVEISVTNAQMPDDLRAVLAAAGIPALAHGRPLRICAEQFFTRLCTLDAGWVLLRRIRNCTGPDQAVSIAVQVLNLGLRWNQNQAAMCNRGESPASLKVARALQQESEELLKEHSGWMTSLRLLDDPRGAAIEIGTRGFDHPCSSAALIFDWRPAPCASGEPVPVVRHGSGRYAIRPTKLKPAVLDALSAAVVSGHEVRVVQRLSKALYANANDVLQTLGGEWSSAKQAHVFPGCAATALNSVMASGELYRREDFEFFWTAEETARRVIALARLRPGMTVLEPSAGDGALARPAADIVGKQNVSVFELMPENVKRLREQGFAIDAPVNFLATEPTPTYSVVIMNPPFSGGRDMAHIQHAMRWLVPGGRLVAIASTSWRTQRSSNAERFRTLLSELDADVAELDRGAFKEAGTDVPTTLIAFNVRGAPVGPELSLPAARVSARLAPSPTVSVAAQLEFF</sequence>
<keyword evidence="1" id="KW-0489">Methyltransferase</keyword>
<dbReference type="InterPro" id="IPR029063">
    <property type="entry name" value="SAM-dependent_MTases_sf"/>
</dbReference>
<reference evidence="1" key="1">
    <citation type="submission" date="2020-08" db="EMBL/GenBank/DDBJ databases">
        <title>Ramlibacter sp. GTP1 16S ribosomal RNA gene genome sequencing and assembly.</title>
        <authorList>
            <person name="Kang M."/>
        </authorList>
    </citation>
    <scope>NUCLEOTIDE SEQUENCE</scope>
    <source>
        <strain evidence="1">GTP1</strain>
    </source>
</reference>
<organism evidence="1 2">
    <name type="scientific">Ramlibacter albus</name>
    <dbReference type="NCBI Taxonomy" id="2079448"/>
    <lineage>
        <taxon>Bacteria</taxon>
        <taxon>Pseudomonadati</taxon>
        <taxon>Pseudomonadota</taxon>
        <taxon>Betaproteobacteria</taxon>
        <taxon>Burkholderiales</taxon>
        <taxon>Comamonadaceae</taxon>
        <taxon>Ramlibacter</taxon>
    </lineage>
</organism>
<comment type="caution">
    <text evidence="1">The sequence shown here is derived from an EMBL/GenBank/DDBJ whole genome shotgun (WGS) entry which is preliminary data.</text>
</comment>
<accession>A0A923S4C4</accession>
<protein>
    <submittedName>
        <fullName evidence="1">Class I SAM-dependent methyltransferase</fullName>
    </submittedName>
</protein>
<dbReference type="InterPro" id="IPR002052">
    <property type="entry name" value="DNA_methylase_N6_adenine_CS"/>
</dbReference>
<dbReference type="SUPFAM" id="SSF53335">
    <property type="entry name" value="S-adenosyl-L-methionine-dependent methyltransferases"/>
    <property type="match status" value="1"/>
</dbReference>
<dbReference type="Gene3D" id="3.40.50.150">
    <property type="entry name" value="Vaccinia Virus protein VP39"/>
    <property type="match status" value="1"/>
</dbReference>